<dbReference type="HAMAP" id="MF_00528">
    <property type="entry name" value="Maf"/>
    <property type="match status" value="1"/>
</dbReference>
<sequence length="224" mass="24389">MSRDSPPRSPPRSPPIVLGSSSPQRAHILRTVLGIENFKVVPSHCPEDLDPLQYESAKEYALATCNAKLDCLLQRQASFETPSVVVVADTVVADCDGRVYGKPHDSKTQYEMLAHFIKGPFVEIHTALRVVVVVCKNSVDDITSHCETTRLVFDPTITPHVLRDYINTGEGINAAGGFCIQAGGGALVKSVEGDYYNVVGLPANALFNALLAVKDFLPSRNRRE</sequence>
<reference evidence="4 5" key="1">
    <citation type="journal article" date="2011" name="Proc. Natl. Acad. Sci. U.S.A.">
        <title>Evolutionary erosion of yeast sex chromosomes by mating-type switching accidents.</title>
        <authorList>
            <person name="Gordon J.L."/>
            <person name="Armisen D."/>
            <person name="Proux-Wera E."/>
            <person name="Oheigeartaigh S.S."/>
            <person name="Byrne K.P."/>
            <person name="Wolfe K.H."/>
        </authorList>
    </citation>
    <scope>NUCLEOTIDE SEQUENCE [LARGE SCALE GENOMIC DNA]</scope>
    <source>
        <strain evidence="5">ATCC 34711 / CBS 6284 / DSM 70876 / NBRC 10599 / NRRL Y-10934 / UCD 77-7</strain>
    </source>
</reference>
<dbReference type="SUPFAM" id="SSF52972">
    <property type="entry name" value="ITPase-like"/>
    <property type="match status" value="1"/>
</dbReference>
<dbReference type="KEGG" id="tbl:TBLA_0B01300"/>
<dbReference type="Proteomes" id="UP000002866">
    <property type="component" value="Chromosome 2"/>
</dbReference>
<name>I2GXX1_HENB6</name>
<dbReference type="PIRSF" id="PIRSF006305">
    <property type="entry name" value="Maf"/>
    <property type="match status" value="1"/>
</dbReference>
<dbReference type="AlphaFoldDB" id="I2GXX1"/>
<dbReference type="InterPro" id="IPR029001">
    <property type="entry name" value="ITPase-like_fam"/>
</dbReference>
<evidence type="ECO:0000256" key="1">
    <source>
        <dbReference type="ARBA" id="ARBA00001968"/>
    </source>
</evidence>
<dbReference type="RefSeq" id="XP_004178492.1">
    <property type="nucleotide sequence ID" value="XM_004178444.1"/>
</dbReference>
<dbReference type="InParanoid" id="I2GXX1"/>
<dbReference type="STRING" id="1071380.I2GXX1"/>
<keyword evidence="5" id="KW-1185">Reference proteome</keyword>
<dbReference type="OrthoDB" id="10267058at2759"/>
<organism evidence="4 5">
    <name type="scientific">Henningerozyma blattae (strain ATCC 34711 / CBS 6284 / DSM 70876 / NBRC 10599 / NRRL Y-10934 / UCD 77-7)</name>
    <name type="common">Yeast</name>
    <name type="synonym">Tetrapisispora blattae</name>
    <dbReference type="NCBI Taxonomy" id="1071380"/>
    <lineage>
        <taxon>Eukaryota</taxon>
        <taxon>Fungi</taxon>
        <taxon>Dikarya</taxon>
        <taxon>Ascomycota</taxon>
        <taxon>Saccharomycotina</taxon>
        <taxon>Saccharomycetes</taxon>
        <taxon>Saccharomycetales</taxon>
        <taxon>Saccharomycetaceae</taxon>
        <taxon>Henningerozyma</taxon>
    </lineage>
</organism>
<dbReference type="FunCoup" id="I2GXX1">
    <property type="interactions" value="131"/>
</dbReference>
<dbReference type="GeneID" id="14494355"/>
<evidence type="ECO:0000313" key="5">
    <source>
        <dbReference type="Proteomes" id="UP000002866"/>
    </source>
</evidence>
<proteinExistence type="inferred from homology"/>
<comment type="cofactor">
    <cofactor evidence="1">
        <name>a divalent metal cation</name>
        <dbReference type="ChEBI" id="CHEBI:60240"/>
    </cofactor>
</comment>
<keyword evidence="2" id="KW-0378">Hydrolase</keyword>
<evidence type="ECO:0000313" key="4">
    <source>
        <dbReference type="EMBL" id="CCH58973.1"/>
    </source>
</evidence>
<gene>
    <name evidence="4" type="primary">TBLA0B01300</name>
    <name evidence="4" type="ORF">TBLA_0B01300</name>
</gene>
<evidence type="ECO:0008006" key="6">
    <source>
        <dbReference type="Google" id="ProtNLM"/>
    </source>
</evidence>
<dbReference type="OMA" id="RDQRMHK"/>
<dbReference type="InterPro" id="IPR003697">
    <property type="entry name" value="Maf-like"/>
</dbReference>
<accession>I2GXX1</accession>
<dbReference type="Gene3D" id="3.90.950.10">
    <property type="match status" value="1"/>
</dbReference>
<feature type="region of interest" description="Disordered" evidence="3">
    <location>
        <begin position="1"/>
        <end position="21"/>
    </location>
</feature>
<dbReference type="PANTHER" id="PTHR43213:SF5">
    <property type="entry name" value="BIFUNCTIONAL DTTP_UTP PYROPHOSPHATASE_METHYLTRANSFERASE PROTEIN-RELATED"/>
    <property type="match status" value="1"/>
</dbReference>
<dbReference type="PANTHER" id="PTHR43213">
    <property type="entry name" value="BIFUNCTIONAL DTTP/UTP PYROPHOSPHATASE/METHYLTRANSFERASE PROTEIN-RELATED"/>
    <property type="match status" value="1"/>
</dbReference>
<dbReference type="HOGENOM" id="CLU_040416_0_2_1"/>
<evidence type="ECO:0000256" key="2">
    <source>
        <dbReference type="ARBA" id="ARBA00022801"/>
    </source>
</evidence>
<protein>
    <recommendedName>
        <fullName evidence="6">Maf-like protein</fullName>
    </recommendedName>
</protein>
<dbReference type="EMBL" id="HE806317">
    <property type="protein sequence ID" value="CCH58973.1"/>
    <property type="molecule type" value="Genomic_DNA"/>
</dbReference>
<dbReference type="GO" id="GO:0047429">
    <property type="term" value="F:nucleoside triphosphate diphosphatase activity"/>
    <property type="evidence" value="ECO:0007669"/>
    <property type="project" value="InterPro"/>
</dbReference>
<dbReference type="eggNOG" id="KOG1509">
    <property type="taxonomic scope" value="Eukaryota"/>
</dbReference>
<evidence type="ECO:0000256" key="3">
    <source>
        <dbReference type="SAM" id="MobiDB-lite"/>
    </source>
</evidence>
<dbReference type="Pfam" id="PF02545">
    <property type="entry name" value="Maf"/>
    <property type="match status" value="1"/>
</dbReference>